<organism evidence="2 3">
    <name type="scientific">Ureibacillus thermophilus</name>
    <dbReference type="NCBI Taxonomy" id="367743"/>
    <lineage>
        <taxon>Bacteria</taxon>
        <taxon>Bacillati</taxon>
        <taxon>Bacillota</taxon>
        <taxon>Bacilli</taxon>
        <taxon>Bacillales</taxon>
        <taxon>Caryophanaceae</taxon>
        <taxon>Ureibacillus</taxon>
    </lineage>
</organism>
<dbReference type="RefSeq" id="WP_208650441.1">
    <property type="nucleotide sequence ID" value="NZ_CP036528.1"/>
</dbReference>
<dbReference type="Gene3D" id="2.60.40.10">
    <property type="entry name" value="Immunoglobulins"/>
    <property type="match status" value="2"/>
</dbReference>
<sequence>MVKYYYDKYTSIVKKTPIWHELSTTYASFYDLRLYKGYTNSSPSVWGLINPFVPEDFVDINTAGYRVTANGQQLEKFTAKSAGYANTHIEATVQYALINEAYNTYSRGSLVQSNIIAENGTYPDNGTHTDGYWYVKKGLADNPPTTPSTISVAGSFKTGETVTVSWGASMDPDGDVITYGLEVSINGGNYTQIYSGANRNFSYTIPNGTTKLAFRVRAYANGAYSGYQTSPTYNVKSNSLPIVTLNIENNLTLYENDTLTIAGSAYDSDADQSVTVYYQINDSQRKVLATNLSQTTITFNKQLKFSGGVLYDGDTAVSSALTDGVAYTLKVWAVDSDGAQSEVQTRTFYVVPNRAPTLTLDEVVPSGIIDSDKFTISGQAGDPDANANIKVSYRINNNNSVEVYNGPGDAFSFDVMLGQLNVGQNTITIEAADNYGAKYTKTIKLNKKEVKTPLLQSTARYKIEPPSGSAKGVLLWIQRHKNLQIDIKINMTLKGEPENFVSMSLENTAPVDNDIVEDEFFYEVDDSVDNIILQIDMTRSSIDVDDSIKLISGVLE</sequence>
<reference evidence="2 3" key="1">
    <citation type="submission" date="2019-02" db="EMBL/GenBank/DDBJ databases">
        <title>Ureibacillus thermophilus.</title>
        <authorList>
            <person name="Sunny J.S."/>
            <person name="Natarajan A."/>
            <person name="Saleena L.M."/>
        </authorList>
    </citation>
    <scope>NUCLEOTIDE SEQUENCE [LARGE SCALE GENOMIC DNA]</scope>
    <source>
        <strain evidence="2 3">LM102</strain>
    </source>
</reference>
<feature type="domain" description="Fibronectin type-III" evidence="1">
    <location>
        <begin position="143"/>
        <end position="238"/>
    </location>
</feature>
<dbReference type="InterPro" id="IPR036116">
    <property type="entry name" value="FN3_sf"/>
</dbReference>
<evidence type="ECO:0000259" key="1">
    <source>
        <dbReference type="PROSITE" id="PS50853"/>
    </source>
</evidence>
<dbReference type="KEGG" id="uth:DKZ56_13395"/>
<proteinExistence type="predicted"/>
<accession>A0A4P6UWU0</accession>
<evidence type="ECO:0000313" key="3">
    <source>
        <dbReference type="Proteomes" id="UP000291151"/>
    </source>
</evidence>
<dbReference type="InterPro" id="IPR003961">
    <property type="entry name" value="FN3_dom"/>
</dbReference>
<dbReference type="Proteomes" id="UP000291151">
    <property type="component" value="Chromosome"/>
</dbReference>
<dbReference type="PROSITE" id="PS50853">
    <property type="entry name" value="FN3"/>
    <property type="match status" value="1"/>
</dbReference>
<dbReference type="InterPro" id="IPR013783">
    <property type="entry name" value="Ig-like_fold"/>
</dbReference>
<gene>
    <name evidence="2" type="ORF">DKZ56_13395</name>
</gene>
<dbReference type="AlphaFoldDB" id="A0A4P6UWU0"/>
<name>A0A4P6UWU0_9BACL</name>
<protein>
    <recommendedName>
        <fullName evidence="1">Fibronectin type-III domain-containing protein</fullName>
    </recommendedName>
</protein>
<keyword evidence="3" id="KW-1185">Reference proteome</keyword>
<dbReference type="EMBL" id="CP036528">
    <property type="protein sequence ID" value="QBK26756.1"/>
    <property type="molecule type" value="Genomic_DNA"/>
</dbReference>
<evidence type="ECO:0000313" key="2">
    <source>
        <dbReference type="EMBL" id="QBK26756.1"/>
    </source>
</evidence>
<dbReference type="SUPFAM" id="SSF49265">
    <property type="entry name" value="Fibronectin type III"/>
    <property type="match status" value="1"/>
</dbReference>